<evidence type="ECO:0000313" key="2">
    <source>
        <dbReference type="EMBL" id="KKM90385.1"/>
    </source>
</evidence>
<dbReference type="PANTHER" id="PTHR39184">
    <property type="match status" value="1"/>
</dbReference>
<dbReference type="PANTHER" id="PTHR39184:SF1">
    <property type="entry name" value="PBSX PHAGE TERMINASE LARGE SUBUNIT"/>
    <property type="match status" value="1"/>
</dbReference>
<dbReference type="Pfam" id="PF04466">
    <property type="entry name" value="Terminase_3"/>
    <property type="match status" value="1"/>
</dbReference>
<dbReference type="InterPro" id="IPR027417">
    <property type="entry name" value="P-loop_NTPase"/>
</dbReference>
<dbReference type="InterPro" id="IPR035412">
    <property type="entry name" value="Terminase_L_N"/>
</dbReference>
<dbReference type="Gene3D" id="3.40.50.300">
    <property type="entry name" value="P-loop containing nucleotide triphosphate hydrolases"/>
    <property type="match status" value="1"/>
</dbReference>
<feature type="domain" description="Phage terminase large subunit N-terminal" evidence="1">
    <location>
        <begin position="62"/>
        <end position="250"/>
    </location>
</feature>
<proteinExistence type="predicted"/>
<feature type="non-terminal residue" evidence="2">
    <location>
        <position position="277"/>
    </location>
</feature>
<comment type="caution">
    <text evidence="2">The sequence shown here is derived from an EMBL/GenBank/DDBJ whole genome shotgun (WGS) entry which is preliminary data.</text>
</comment>
<dbReference type="SUPFAM" id="SSF52540">
    <property type="entry name" value="P-loop containing nucleoside triphosphate hydrolases"/>
    <property type="match status" value="1"/>
</dbReference>
<gene>
    <name evidence="2" type="ORF">LCGC14_1239130</name>
</gene>
<dbReference type="EMBL" id="LAZR01006678">
    <property type="protein sequence ID" value="KKM90385.1"/>
    <property type="molecule type" value="Genomic_DNA"/>
</dbReference>
<reference evidence="2" key="1">
    <citation type="journal article" date="2015" name="Nature">
        <title>Complex archaea that bridge the gap between prokaryotes and eukaryotes.</title>
        <authorList>
            <person name="Spang A."/>
            <person name="Saw J.H."/>
            <person name="Jorgensen S.L."/>
            <person name="Zaremba-Niedzwiedzka K."/>
            <person name="Martijn J."/>
            <person name="Lind A.E."/>
            <person name="van Eijk R."/>
            <person name="Schleper C."/>
            <person name="Guy L."/>
            <person name="Ettema T.J."/>
        </authorList>
    </citation>
    <scope>NUCLEOTIDE SEQUENCE</scope>
</reference>
<evidence type="ECO:0000259" key="1">
    <source>
        <dbReference type="Pfam" id="PF04466"/>
    </source>
</evidence>
<organism evidence="2">
    <name type="scientific">marine sediment metagenome</name>
    <dbReference type="NCBI Taxonomy" id="412755"/>
    <lineage>
        <taxon>unclassified sequences</taxon>
        <taxon>metagenomes</taxon>
        <taxon>ecological metagenomes</taxon>
    </lineage>
</organism>
<dbReference type="AlphaFoldDB" id="A0A0F9NNJ9"/>
<name>A0A0F9NNJ9_9ZZZZ</name>
<dbReference type="InterPro" id="IPR052380">
    <property type="entry name" value="Viral_DNA_packaging_terminase"/>
</dbReference>
<sequence length="277" mass="32112">MSIELTRRELLKYASLAATTVLCPGSKYRLTRPIIVGKRNVQTYEYLPKQKEFMDNCDGARYNGYIGGFGSGKTHVLILQAMRESRYPSRGLIGAPTYKMLEDTTQKKFFDIVPTSWISNFSKARNIVRLRNGTEIMFRSTERPERLSGLELDWFGLDEIGEVKERTFKMLQGRLRRPGGRHRGFGTGNPPGPTHWTYHYFVEMAKKHPEIYRLVQATSYENLFLPKYYATDMDVSFGIGTVYHRRYVLGEFAAFEGAFWVNFDSRFYNDGGHQLRM</sequence>
<protein>
    <recommendedName>
        <fullName evidence="1">Phage terminase large subunit N-terminal domain-containing protein</fullName>
    </recommendedName>
</protein>
<accession>A0A0F9NNJ9</accession>